<gene>
    <name evidence="2" type="primary">mftF</name>
    <name evidence="2" type="ORF">GCM10023147_32340</name>
</gene>
<dbReference type="Gene3D" id="3.90.550.10">
    <property type="entry name" value="Spore Coat Polysaccharide Biosynthesis Protein SpsA, Chain A"/>
    <property type="match status" value="1"/>
</dbReference>
<dbReference type="NCBIfam" id="TIGR03965">
    <property type="entry name" value="mycofact_glyco"/>
    <property type="match status" value="1"/>
</dbReference>
<comment type="caution">
    <text evidence="2">The sequence shown here is derived from an EMBL/GenBank/DDBJ whole genome shotgun (WGS) entry which is preliminary data.</text>
</comment>
<dbReference type="SUPFAM" id="SSF53448">
    <property type="entry name" value="Nucleotide-diphospho-sugar transferases"/>
    <property type="match status" value="1"/>
</dbReference>
<evidence type="ECO:0000313" key="2">
    <source>
        <dbReference type="EMBL" id="GAA4397213.1"/>
    </source>
</evidence>
<accession>A0ABP8JXF0</accession>
<organism evidence="2 3">
    <name type="scientific">Tsukamurella soli</name>
    <dbReference type="NCBI Taxonomy" id="644556"/>
    <lineage>
        <taxon>Bacteria</taxon>
        <taxon>Bacillati</taxon>
        <taxon>Actinomycetota</taxon>
        <taxon>Actinomycetes</taxon>
        <taxon>Mycobacteriales</taxon>
        <taxon>Tsukamurellaceae</taxon>
        <taxon>Tsukamurella</taxon>
    </lineage>
</organism>
<evidence type="ECO:0000259" key="1">
    <source>
        <dbReference type="Pfam" id="PF00535"/>
    </source>
</evidence>
<feature type="domain" description="Glycosyltransferase 2-like" evidence="1">
    <location>
        <begin position="86"/>
        <end position="244"/>
    </location>
</feature>
<dbReference type="EMBL" id="BAABFR010000054">
    <property type="protein sequence ID" value="GAA4397213.1"/>
    <property type="molecule type" value="Genomic_DNA"/>
</dbReference>
<proteinExistence type="predicted"/>
<dbReference type="InterPro" id="IPR029044">
    <property type="entry name" value="Nucleotide-diphossugar_trans"/>
</dbReference>
<evidence type="ECO:0000313" key="3">
    <source>
        <dbReference type="Proteomes" id="UP001500635"/>
    </source>
</evidence>
<dbReference type="Proteomes" id="UP001500635">
    <property type="component" value="Unassembled WGS sequence"/>
</dbReference>
<dbReference type="PANTHER" id="PTHR43646:SF6">
    <property type="entry name" value="PRE-MYCOFACTOCIN GLYCOSYLTRANSFERASE"/>
    <property type="match status" value="1"/>
</dbReference>
<dbReference type="InterPro" id="IPR001173">
    <property type="entry name" value="Glyco_trans_2-like"/>
</dbReference>
<dbReference type="Pfam" id="PF00535">
    <property type="entry name" value="Glycos_transf_2"/>
    <property type="match status" value="1"/>
</dbReference>
<sequence length="472" mass="49007">MTARLPDGFRARLDPAVRRAAGGRVLLGGAPLRLLRLAPAAAEIIRGDGTVTVGDDRGAAVVRHLLDAGIAQPAPDPGSRGQGVTVVVPVRDNASGVDRLLRALPGLPVVVVDDGSAQPIRPAGARVLRTEISRGPAAARNLGIAAADTELVAVLDSDVVPQPGWLDALLPHFDDPAVALAAPRIVALDPGGGARAGAWGPVARYESVRSSLDLGRRAAAVRAGTPVAYVPSAAMMLRRSAFDECGGFAPDMHVGEDVDLCWRLADAGWCLRYEPASEVAHDHRVRVWDWLRRKAFYGTSAAPLAIRHPGLVPPVAMSGATLAGVVGLATGTRVGLATAVASQAYAAVRVAGTLDGVPGRGPLVAAIVARGFLGGCRQAASAMWRHYWPITLAAGCLSRRVRRAAAGAAVADGALDWWERRRPAGSGRGGKGPDPLTHIVLLRADDIAYGAGLWRGAVTARSAAALRPRITW</sequence>
<keyword evidence="3" id="KW-1185">Reference proteome</keyword>
<protein>
    <submittedName>
        <fullName evidence="2">Mycofactocin biosynthesis glycosyltransferase MftF</fullName>
    </submittedName>
</protein>
<dbReference type="RefSeq" id="WP_344997815.1">
    <property type="nucleotide sequence ID" value="NZ_BAABFR010000054.1"/>
</dbReference>
<name>A0ABP8JXF0_9ACTN</name>
<dbReference type="InterPro" id="IPR023981">
    <property type="entry name" value="MftF"/>
</dbReference>
<reference evidence="3" key="1">
    <citation type="journal article" date="2019" name="Int. J. Syst. Evol. Microbiol.">
        <title>The Global Catalogue of Microorganisms (GCM) 10K type strain sequencing project: providing services to taxonomists for standard genome sequencing and annotation.</title>
        <authorList>
            <consortium name="The Broad Institute Genomics Platform"/>
            <consortium name="The Broad Institute Genome Sequencing Center for Infectious Disease"/>
            <person name="Wu L."/>
            <person name="Ma J."/>
        </authorList>
    </citation>
    <scope>NUCLEOTIDE SEQUENCE [LARGE SCALE GENOMIC DNA]</scope>
    <source>
        <strain evidence="3">JCM 17688</strain>
    </source>
</reference>
<dbReference type="PANTHER" id="PTHR43646">
    <property type="entry name" value="GLYCOSYLTRANSFERASE"/>
    <property type="match status" value="1"/>
</dbReference>